<gene>
    <name evidence="7" type="ORF">GTZ93_31370</name>
</gene>
<dbReference type="GO" id="GO:0016020">
    <property type="term" value="C:membrane"/>
    <property type="evidence" value="ECO:0007669"/>
    <property type="project" value="UniProtKB-SubCell"/>
</dbReference>
<keyword evidence="3 5" id="KW-1133">Transmembrane helix</keyword>
<evidence type="ECO:0000256" key="2">
    <source>
        <dbReference type="ARBA" id="ARBA00022692"/>
    </source>
</evidence>
<evidence type="ECO:0000313" key="8">
    <source>
        <dbReference type="Proteomes" id="UP000537825"/>
    </source>
</evidence>
<evidence type="ECO:0000256" key="4">
    <source>
        <dbReference type="ARBA" id="ARBA00023136"/>
    </source>
</evidence>
<dbReference type="AlphaFoldDB" id="A0A7X4YF59"/>
<dbReference type="EMBL" id="JAAAPK010000010">
    <property type="protein sequence ID" value="NBC44318.1"/>
    <property type="molecule type" value="Genomic_DNA"/>
</dbReference>
<keyword evidence="8" id="KW-1185">Reference proteome</keyword>
<evidence type="ECO:0000256" key="1">
    <source>
        <dbReference type="ARBA" id="ARBA00004141"/>
    </source>
</evidence>
<dbReference type="InterPro" id="IPR009908">
    <property type="entry name" value="Methylamine_util_MauE"/>
</dbReference>
<feature type="transmembrane region" description="Helical" evidence="5">
    <location>
        <begin position="112"/>
        <end position="131"/>
    </location>
</feature>
<sequence>MPAPSQPVDNARLAHALARVGLGMNIALHGLFRLPQLTAFAVGMRDSFDKSPLPPSWVYAVSLAIPVAEAVVGLLLLVGVEVRRVLVAGTLLMMLLIGGACSAQNWNAASIQMTYLGFYVALLAAVQYDHLSVDAWRRTRGAE</sequence>
<evidence type="ECO:0000256" key="5">
    <source>
        <dbReference type="SAM" id="Phobius"/>
    </source>
</evidence>
<keyword evidence="4 5" id="KW-0472">Membrane</keyword>
<reference evidence="7 8" key="1">
    <citation type="submission" date="2020-01" db="EMBL/GenBank/DDBJ databases">
        <title>The draft genome sequence of Corallococcus exiguus DSM 14696.</title>
        <authorList>
            <person name="Zhang X."/>
            <person name="Zhu H."/>
        </authorList>
    </citation>
    <scope>NUCLEOTIDE SEQUENCE [LARGE SCALE GENOMIC DNA]</scope>
    <source>
        <strain evidence="7 8">DSM 14696</strain>
    </source>
</reference>
<comment type="subcellular location">
    <subcellularLocation>
        <location evidence="1">Membrane</location>
        <topology evidence="1">Multi-pass membrane protein</topology>
    </subcellularLocation>
</comment>
<evidence type="ECO:0000259" key="6">
    <source>
        <dbReference type="Pfam" id="PF07291"/>
    </source>
</evidence>
<name>A0A7X4YF59_9BACT</name>
<feature type="domain" description="Methylamine utilisation protein MauE" evidence="6">
    <location>
        <begin position="17"/>
        <end position="101"/>
    </location>
</feature>
<feature type="transmembrane region" description="Helical" evidence="5">
    <location>
        <begin position="57"/>
        <end position="78"/>
    </location>
</feature>
<dbReference type="Pfam" id="PF07291">
    <property type="entry name" value="MauE"/>
    <property type="match status" value="1"/>
</dbReference>
<evidence type="ECO:0000313" key="7">
    <source>
        <dbReference type="EMBL" id="NBC44318.1"/>
    </source>
</evidence>
<dbReference type="GO" id="GO:0030416">
    <property type="term" value="P:methylamine metabolic process"/>
    <property type="evidence" value="ECO:0007669"/>
    <property type="project" value="InterPro"/>
</dbReference>
<dbReference type="Proteomes" id="UP000537825">
    <property type="component" value="Unassembled WGS sequence"/>
</dbReference>
<evidence type="ECO:0000256" key="3">
    <source>
        <dbReference type="ARBA" id="ARBA00022989"/>
    </source>
</evidence>
<comment type="caution">
    <text evidence="7">The sequence shown here is derived from an EMBL/GenBank/DDBJ whole genome shotgun (WGS) entry which is preliminary data.</text>
</comment>
<protein>
    <submittedName>
        <fullName evidence="7">DoxX family protein</fullName>
    </submittedName>
</protein>
<proteinExistence type="predicted"/>
<feature type="transmembrane region" description="Helical" evidence="5">
    <location>
        <begin position="85"/>
        <end position="106"/>
    </location>
</feature>
<dbReference type="RefSeq" id="WP_139915491.1">
    <property type="nucleotide sequence ID" value="NZ_CBCSLE010000001.1"/>
</dbReference>
<organism evidence="7 8">
    <name type="scientific">Corallococcus exiguus</name>
    <dbReference type="NCBI Taxonomy" id="83462"/>
    <lineage>
        <taxon>Bacteria</taxon>
        <taxon>Pseudomonadati</taxon>
        <taxon>Myxococcota</taxon>
        <taxon>Myxococcia</taxon>
        <taxon>Myxococcales</taxon>
        <taxon>Cystobacterineae</taxon>
        <taxon>Myxococcaceae</taxon>
        <taxon>Corallococcus</taxon>
    </lineage>
</organism>
<keyword evidence="2 5" id="KW-0812">Transmembrane</keyword>
<accession>A0A7X4YF59</accession>